<dbReference type="EMBL" id="JAFCLK010000006">
    <property type="protein sequence ID" value="MBR1135637.1"/>
    <property type="molecule type" value="Genomic_DNA"/>
</dbReference>
<comment type="caution">
    <text evidence="1">The sequence shown here is derived from an EMBL/GenBank/DDBJ whole genome shotgun (WGS) entry which is preliminary data.</text>
</comment>
<evidence type="ECO:0000313" key="2">
    <source>
        <dbReference type="Proteomes" id="UP001314635"/>
    </source>
</evidence>
<protein>
    <submittedName>
        <fullName evidence="1">Uncharacterized protein</fullName>
    </submittedName>
</protein>
<evidence type="ECO:0000313" key="1">
    <source>
        <dbReference type="EMBL" id="MBR1135637.1"/>
    </source>
</evidence>
<name>A0ABS5G2V4_9BRAD</name>
<reference evidence="2" key="1">
    <citation type="journal article" date="2021" name="ISME J.">
        <title>Evolutionary origin and ecological implication of a unique nif island in free-living Bradyrhizobium lineages.</title>
        <authorList>
            <person name="Tao J."/>
        </authorList>
    </citation>
    <scope>NUCLEOTIDE SEQUENCE [LARGE SCALE GENOMIC DNA]</scope>
    <source>
        <strain evidence="2">SZCCT0094</strain>
    </source>
</reference>
<organism evidence="1 2">
    <name type="scientific">Bradyrhizobium denitrificans</name>
    <dbReference type="NCBI Taxonomy" id="2734912"/>
    <lineage>
        <taxon>Bacteria</taxon>
        <taxon>Pseudomonadati</taxon>
        <taxon>Pseudomonadota</taxon>
        <taxon>Alphaproteobacteria</taxon>
        <taxon>Hyphomicrobiales</taxon>
        <taxon>Nitrobacteraceae</taxon>
        <taxon>Bradyrhizobium</taxon>
    </lineage>
</organism>
<proteinExistence type="predicted"/>
<accession>A0ABS5G2V4</accession>
<dbReference type="RefSeq" id="WP_012042376.1">
    <property type="nucleotide sequence ID" value="NZ_JABFDP010000002.1"/>
</dbReference>
<gene>
    <name evidence="1" type="ORF">JQ619_07660</name>
</gene>
<sequence length="125" mass="13528">MARVVTAYLKRAEVPERASLQQAIDRLPFTLTLDETYRPLESTSYLPCTLDGEDAGFGLRFSAVAPRQDERDVAMTLTWGGDPREEAAALAICAALAATFGALVLRDGKELAPDEMLEQAKGALV</sequence>
<dbReference type="Proteomes" id="UP001314635">
    <property type="component" value="Unassembled WGS sequence"/>
</dbReference>
<keyword evidence="2" id="KW-1185">Reference proteome</keyword>